<sequence>MAFGYKVTVKPPHEREQIIQAQLTSPLREVTSHDVFENTPTSLKVIRIPLNLPIYRMANGRTATQQLAYVSEKGLHADYFAKGEENEAVQQIQHEILKKFAKDGTEQITPIIDVLKRDQQREPIWITPRGLVINGNRRLAAMRELYTESPTDYAEFAHVECAVLPALTAEQIVEIEIRLQMTPETKLPYGWIDECLMIQTQINCGKSESQIAHVMRSRPKEVKAAISALKEVNIYLSDWRKAPGDYRLVEESKQFFYDLPGRLKGKTGELLEASRRIGWVLIDNSSELGQRVYAFNDMFGNKAEEVLSKLADHIDIDLDEEGESDDDDADIDIDLGDEAGNSTTYGGLIGAIDDPARREEITDGLVVVCQTIIDASRTAKQGKNALAAVRDANTRLTEVDLTKAEPSTYPGIAKQLDEIVLRGQDLKTKLQAYVQGAKSKEAAS</sequence>
<reference evidence="1 2" key="1">
    <citation type="submission" date="2016-10" db="EMBL/GenBank/DDBJ databases">
        <authorList>
            <person name="Varghese N."/>
            <person name="Submissions S."/>
        </authorList>
    </citation>
    <scope>NUCLEOTIDE SEQUENCE [LARGE SCALE GENOMIC DNA]</scope>
    <source>
        <strain evidence="1 2">GAS524</strain>
    </source>
</reference>
<dbReference type="Proteomes" id="UP000198803">
    <property type="component" value="Chromosome I"/>
</dbReference>
<organism evidence="1 2">
    <name type="scientific">Bradyrhizobium ottawaense</name>
    <dbReference type="NCBI Taxonomy" id="931866"/>
    <lineage>
        <taxon>Bacteria</taxon>
        <taxon>Pseudomonadati</taxon>
        <taxon>Pseudomonadota</taxon>
        <taxon>Alphaproteobacteria</taxon>
        <taxon>Hyphomicrobiales</taxon>
        <taxon>Nitrobacteraceae</taxon>
        <taxon>Bradyrhizobium</taxon>
    </lineage>
</organism>
<protein>
    <recommendedName>
        <fullName evidence="3">ParB/Sulfiredoxin domain-containing protein</fullName>
    </recommendedName>
</protein>
<accession>A0ABY0QH21</accession>
<keyword evidence="2" id="KW-1185">Reference proteome</keyword>
<name>A0ABY0QH21_9BRAD</name>
<evidence type="ECO:0008006" key="3">
    <source>
        <dbReference type="Google" id="ProtNLM"/>
    </source>
</evidence>
<dbReference type="RefSeq" id="WP_157793768.1">
    <property type="nucleotide sequence ID" value="NZ_LT629693.1"/>
</dbReference>
<proteinExistence type="predicted"/>
<evidence type="ECO:0000313" key="2">
    <source>
        <dbReference type="Proteomes" id="UP000198803"/>
    </source>
</evidence>
<dbReference type="EMBL" id="LT629693">
    <property type="protein sequence ID" value="SDK39308.1"/>
    <property type="molecule type" value="Genomic_DNA"/>
</dbReference>
<gene>
    <name evidence="1" type="ORF">SAMN05444163_8007</name>
</gene>
<evidence type="ECO:0000313" key="1">
    <source>
        <dbReference type="EMBL" id="SDK39308.1"/>
    </source>
</evidence>